<dbReference type="Gene3D" id="3.20.20.30">
    <property type="entry name" value="Luciferase-like domain"/>
    <property type="match status" value="1"/>
</dbReference>
<keyword evidence="3" id="KW-0560">Oxidoreductase</keyword>
<name>A0A917XN90_9ACTN</name>
<dbReference type="Pfam" id="PF00296">
    <property type="entry name" value="Bac_luciferase"/>
    <property type="match status" value="1"/>
</dbReference>
<dbReference type="NCBIfam" id="TIGR03619">
    <property type="entry name" value="F420_Rv2161c"/>
    <property type="match status" value="1"/>
</dbReference>
<dbReference type="GO" id="GO:0008726">
    <property type="term" value="F:alkanesulfonate monooxygenase activity"/>
    <property type="evidence" value="ECO:0007669"/>
    <property type="project" value="TreeGrafter"/>
</dbReference>
<keyword evidence="7" id="KW-1185">Reference proteome</keyword>
<dbReference type="SUPFAM" id="SSF51679">
    <property type="entry name" value="Bacterial luciferase-like"/>
    <property type="match status" value="1"/>
</dbReference>
<dbReference type="PANTHER" id="PTHR42847">
    <property type="entry name" value="ALKANESULFONATE MONOOXYGENASE"/>
    <property type="match status" value="1"/>
</dbReference>
<evidence type="ECO:0000256" key="1">
    <source>
        <dbReference type="ARBA" id="ARBA00022630"/>
    </source>
</evidence>
<dbReference type="InterPro" id="IPR019921">
    <property type="entry name" value="Lucif-like_OxRdtase_Rv2161c"/>
</dbReference>
<evidence type="ECO:0000256" key="3">
    <source>
        <dbReference type="ARBA" id="ARBA00023002"/>
    </source>
</evidence>
<organism evidence="6 7">
    <name type="scientific">Streptomyces fuscichromogenes</name>
    <dbReference type="NCBI Taxonomy" id="1324013"/>
    <lineage>
        <taxon>Bacteria</taxon>
        <taxon>Bacillati</taxon>
        <taxon>Actinomycetota</taxon>
        <taxon>Actinomycetes</taxon>
        <taxon>Kitasatosporales</taxon>
        <taxon>Streptomycetaceae</taxon>
        <taxon>Streptomyces</taxon>
    </lineage>
</organism>
<dbReference type="Proteomes" id="UP000653411">
    <property type="component" value="Unassembled WGS sequence"/>
</dbReference>
<reference evidence="6" key="2">
    <citation type="submission" date="2020-09" db="EMBL/GenBank/DDBJ databases">
        <authorList>
            <person name="Sun Q."/>
            <person name="Zhou Y."/>
        </authorList>
    </citation>
    <scope>NUCLEOTIDE SEQUENCE</scope>
    <source>
        <strain evidence="6">CGMCC 4.7110</strain>
    </source>
</reference>
<protein>
    <submittedName>
        <fullName evidence="6">LLM class F420-dependent oxidoreductase</fullName>
    </submittedName>
</protein>
<evidence type="ECO:0000313" key="6">
    <source>
        <dbReference type="EMBL" id="GGN39250.1"/>
    </source>
</evidence>
<dbReference type="PANTHER" id="PTHR42847:SF4">
    <property type="entry name" value="ALKANESULFONATE MONOOXYGENASE-RELATED"/>
    <property type="match status" value="1"/>
</dbReference>
<feature type="domain" description="Luciferase-like" evidence="5">
    <location>
        <begin position="21"/>
        <end position="266"/>
    </location>
</feature>
<dbReference type="EMBL" id="BMML01000030">
    <property type="protein sequence ID" value="GGN39250.1"/>
    <property type="molecule type" value="Genomic_DNA"/>
</dbReference>
<dbReference type="InterPro" id="IPR036661">
    <property type="entry name" value="Luciferase-like_sf"/>
</dbReference>
<keyword evidence="2" id="KW-0288">FMN</keyword>
<keyword evidence="1" id="KW-0285">Flavoprotein</keyword>
<evidence type="ECO:0000259" key="5">
    <source>
        <dbReference type="Pfam" id="PF00296"/>
    </source>
</evidence>
<accession>A0A917XN90</accession>
<evidence type="ECO:0000256" key="2">
    <source>
        <dbReference type="ARBA" id="ARBA00022643"/>
    </source>
</evidence>
<evidence type="ECO:0000256" key="4">
    <source>
        <dbReference type="ARBA" id="ARBA00023033"/>
    </source>
</evidence>
<comment type="caution">
    <text evidence="6">The sequence shown here is derived from an EMBL/GenBank/DDBJ whole genome shotgun (WGS) entry which is preliminary data.</text>
</comment>
<dbReference type="InterPro" id="IPR050172">
    <property type="entry name" value="SsuD_RutA_monooxygenase"/>
</dbReference>
<proteinExistence type="predicted"/>
<dbReference type="GO" id="GO:0046306">
    <property type="term" value="P:alkanesulfonate catabolic process"/>
    <property type="evidence" value="ECO:0007669"/>
    <property type="project" value="TreeGrafter"/>
</dbReference>
<sequence length="312" mass="33498">MRFTVDHPIGRPGCAPELYGPEGLRTFARAAEDAGFDAIAFTEHPAPSAKWLARGGHATLDPLDALAFCAAVTERLRLMTYLMVLPYHSPLAAAKRIATVDRLSGGRLTICAGGGYLRSEFNALHVDFERRGELFDEALDVLRDLWAGESYTGEGLRHTARGTVSTPGPVQLPHPPVWIGGNGRNARRRAARAAQGWSPLLNSADLAATTRTATLSTPADLAVAVDELRHFATQAGRDPAAIEVQVKSRHSDLGTGEAAYRSHREHLGELADAGATWFVVRVPGGSVDEAVGALKLYGREVIEAYRSERSGS</sequence>
<reference evidence="6" key="1">
    <citation type="journal article" date="2014" name="Int. J. Syst. Evol. Microbiol.">
        <title>Complete genome sequence of Corynebacterium casei LMG S-19264T (=DSM 44701T), isolated from a smear-ripened cheese.</title>
        <authorList>
            <consortium name="US DOE Joint Genome Institute (JGI-PGF)"/>
            <person name="Walter F."/>
            <person name="Albersmeier A."/>
            <person name="Kalinowski J."/>
            <person name="Ruckert C."/>
        </authorList>
    </citation>
    <scope>NUCLEOTIDE SEQUENCE</scope>
    <source>
        <strain evidence="6">CGMCC 4.7110</strain>
    </source>
</reference>
<dbReference type="AlphaFoldDB" id="A0A917XN90"/>
<evidence type="ECO:0000313" key="7">
    <source>
        <dbReference type="Proteomes" id="UP000653411"/>
    </source>
</evidence>
<gene>
    <name evidence="6" type="ORF">GCM10011578_085520</name>
</gene>
<keyword evidence="4" id="KW-0503">Monooxygenase</keyword>
<dbReference type="RefSeq" id="WP_189268349.1">
    <property type="nucleotide sequence ID" value="NZ_BMML01000030.1"/>
</dbReference>
<dbReference type="InterPro" id="IPR011251">
    <property type="entry name" value="Luciferase-like_dom"/>
</dbReference>